<dbReference type="Proteomes" id="UP000256343">
    <property type="component" value="Unassembled WGS sequence"/>
</dbReference>
<evidence type="ECO:0000256" key="5">
    <source>
        <dbReference type="SAM" id="Phobius"/>
    </source>
</evidence>
<evidence type="ECO:0000313" key="9">
    <source>
        <dbReference type="Proteomes" id="UP000252631"/>
    </source>
</evidence>
<dbReference type="Pfam" id="PF06779">
    <property type="entry name" value="MFS_4"/>
    <property type="match status" value="1"/>
</dbReference>
<feature type="transmembrane region" description="Helical" evidence="5">
    <location>
        <begin position="153"/>
        <end position="174"/>
    </location>
</feature>
<dbReference type="GO" id="GO:0022857">
    <property type="term" value="F:transmembrane transporter activity"/>
    <property type="evidence" value="ECO:0007669"/>
    <property type="project" value="InterPro"/>
</dbReference>
<dbReference type="PANTHER" id="PTHR23537:SF1">
    <property type="entry name" value="SUGAR TRANSPORTER"/>
    <property type="match status" value="1"/>
</dbReference>
<comment type="subcellular location">
    <subcellularLocation>
        <location evidence="1">Membrane</location>
        <topology evidence="1">Multi-pass membrane protein</topology>
    </subcellularLocation>
</comment>
<accession>A0A336JIM8</accession>
<evidence type="ECO:0000256" key="2">
    <source>
        <dbReference type="ARBA" id="ARBA00022692"/>
    </source>
</evidence>
<dbReference type="PROSITE" id="PS50850">
    <property type="entry name" value="MFS"/>
    <property type="match status" value="1"/>
</dbReference>
<keyword evidence="2 5" id="KW-0812">Transmembrane</keyword>
<feature type="transmembrane region" description="Helical" evidence="5">
    <location>
        <begin position="259"/>
        <end position="279"/>
    </location>
</feature>
<dbReference type="EMBL" id="UFQQ01000002">
    <property type="protein sequence ID" value="SSW89232.1"/>
    <property type="molecule type" value="Genomic_DNA"/>
</dbReference>
<dbReference type="SUPFAM" id="SSF103473">
    <property type="entry name" value="MFS general substrate transporter"/>
    <property type="match status" value="1"/>
</dbReference>
<evidence type="ECO:0000256" key="4">
    <source>
        <dbReference type="ARBA" id="ARBA00023136"/>
    </source>
</evidence>
<dbReference type="InterPro" id="IPR036259">
    <property type="entry name" value="MFS_trans_sf"/>
</dbReference>
<feature type="transmembrane region" description="Helical" evidence="5">
    <location>
        <begin position="23"/>
        <end position="44"/>
    </location>
</feature>
<dbReference type="GO" id="GO:0005886">
    <property type="term" value="C:plasma membrane"/>
    <property type="evidence" value="ECO:0007669"/>
    <property type="project" value="TreeGrafter"/>
</dbReference>
<evidence type="ECO:0000313" key="7">
    <source>
        <dbReference type="EMBL" id="RED41875.1"/>
    </source>
</evidence>
<keyword evidence="4 5" id="KW-0472">Membrane</keyword>
<keyword evidence="3 5" id="KW-1133">Transmembrane helix</keyword>
<feature type="transmembrane region" description="Helical" evidence="5">
    <location>
        <begin position="227"/>
        <end position="247"/>
    </location>
</feature>
<reference evidence="8 9" key="1">
    <citation type="submission" date="2017-08" db="EMBL/GenBank/DDBJ databases">
        <authorList>
            <person name="de Groot N.N."/>
        </authorList>
    </citation>
    <scope>NUCLEOTIDE SEQUENCE [LARGE SCALE GENOMIC DNA]</scope>
    <source>
        <strain evidence="8 9">JA575</strain>
    </source>
</reference>
<evidence type="ECO:0000313" key="10">
    <source>
        <dbReference type="Proteomes" id="UP000256343"/>
    </source>
</evidence>
<evidence type="ECO:0000259" key="6">
    <source>
        <dbReference type="PROSITE" id="PS50850"/>
    </source>
</evidence>
<reference evidence="7 10" key="2">
    <citation type="submission" date="2018-07" db="EMBL/GenBank/DDBJ databases">
        <title>Genomic Encyclopedia of Archaeal and Bacterial Type Strains, Phase II (KMG-II): from individual species to whole genera.</title>
        <authorList>
            <person name="Goeker M."/>
        </authorList>
    </citation>
    <scope>NUCLEOTIDE SEQUENCE [LARGE SCALE GENOMIC DNA]</scope>
    <source>
        <strain evidence="7 10">JA575</strain>
    </source>
</reference>
<feature type="domain" description="Major facilitator superfamily (MFS) profile" evidence="6">
    <location>
        <begin position="194"/>
        <end position="415"/>
    </location>
</feature>
<dbReference type="EMBL" id="QRDT01000002">
    <property type="protein sequence ID" value="RED41875.1"/>
    <property type="molecule type" value="Genomic_DNA"/>
</dbReference>
<proteinExistence type="predicted"/>
<feature type="transmembrane region" description="Helical" evidence="5">
    <location>
        <begin position="89"/>
        <end position="108"/>
    </location>
</feature>
<dbReference type="PRINTS" id="PR01035">
    <property type="entry name" value="TCRTETA"/>
</dbReference>
<dbReference type="InterPro" id="IPR001958">
    <property type="entry name" value="Tet-R_TetA/multi-R_MdtG-like"/>
</dbReference>
<dbReference type="PANTHER" id="PTHR23537">
    <property type="match status" value="1"/>
</dbReference>
<organism evidence="8 9">
    <name type="scientific">Rhodopseudomonas pentothenatexigens</name>
    <dbReference type="NCBI Taxonomy" id="999699"/>
    <lineage>
        <taxon>Bacteria</taxon>
        <taxon>Pseudomonadati</taxon>
        <taxon>Pseudomonadota</taxon>
        <taxon>Alphaproteobacteria</taxon>
        <taxon>Hyphomicrobiales</taxon>
        <taxon>Nitrobacteraceae</taxon>
        <taxon>Rhodopseudomonas</taxon>
    </lineage>
</organism>
<dbReference type="Proteomes" id="UP000252631">
    <property type="component" value="Unassembled WGS sequence"/>
</dbReference>
<evidence type="ECO:0000256" key="1">
    <source>
        <dbReference type="ARBA" id="ARBA00004141"/>
    </source>
</evidence>
<feature type="transmembrane region" description="Helical" evidence="5">
    <location>
        <begin position="120"/>
        <end position="141"/>
    </location>
</feature>
<dbReference type="InterPro" id="IPR010645">
    <property type="entry name" value="MFS_4"/>
</dbReference>
<dbReference type="InterPro" id="IPR020846">
    <property type="entry name" value="MFS_dom"/>
</dbReference>
<evidence type="ECO:0000313" key="8">
    <source>
        <dbReference type="EMBL" id="SSW89232.1"/>
    </source>
</evidence>
<feature type="transmembrane region" description="Helical" evidence="5">
    <location>
        <begin position="348"/>
        <end position="370"/>
    </location>
</feature>
<feature type="transmembrane region" description="Helical" evidence="5">
    <location>
        <begin position="315"/>
        <end position="336"/>
    </location>
</feature>
<name>A0A336JIM8_9BRAD</name>
<keyword evidence="10" id="KW-1185">Reference proteome</keyword>
<dbReference type="AlphaFoldDB" id="A0A336JIM8"/>
<gene>
    <name evidence="7" type="ORF">BJ125_10237</name>
    <name evidence="8" type="ORF">SAMN05892882_10237</name>
</gene>
<evidence type="ECO:0000256" key="3">
    <source>
        <dbReference type="ARBA" id="ARBA00022989"/>
    </source>
</evidence>
<feature type="transmembrane region" description="Helical" evidence="5">
    <location>
        <begin position="180"/>
        <end position="200"/>
    </location>
</feature>
<sequence>MIESVDLMQRSSAEAAAPHPPTWLIVVSGIVALAAAMGIGRFAFTPLLPLMLRDGTLNAAAGAEWAAANYAGYLAGALTASIFAGHPQLGVRLSLVGIALSTMAPAWIDRDSMELVGAVLRAVSGVCSAWALVCASSWCLTELARRHRPQLGAWIYCGVGLGIALAGTIAWLGGQQTASALWLELGTITAAGTIIVAAGLGRRTSAPPPAVTPAHAQLVAKSADRQWDIVACYGVFGFGYIIPATFLPAMARELTADPLVFGITWPLFGLAAAISVALAAHRLHGWPRRRVWALAQGTMAVGTALPLISHALWSLAASAVLVGGTFMVATMAGLQLARELCPANLTPLLARMTVAFAVGQIIGPVVIRLLGTGTWAGWDSMAWASAASTLLLAISTAWLCRDAEPLAGSEPTQGA</sequence>
<dbReference type="Gene3D" id="1.20.1250.20">
    <property type="entry name" value="MFS general substrate transporter like domains"/>
    <property type="match status" value="1"/>
</dbReference>
<protein>
    <submittedName>
        <fullName evidence="7 8">MFS family arabinose efflux permease</fullName>
    </submittedName>
</protein>